<feature type="compositionally biased region" description="Basic and acidic residues" evidence="2">
    <location>
        <begin position="127"/>
        <end position="163"/>
    </location>
</feature>
<dbReference type="PROSITE" id="PS50042">
    <property type="entry name" value="CNMP_BINDING_3"/>
    <property type="match status" value="1"/>
</dbReference>
<comment type="caution">
    <text evidence="4">The sequence shown here is derived from an EMBL/GenBank/DDBJ whole genome shotgun (WGS) entry which is preliminary data.</text>
</comment>
<feature type="region of interest" description="Disordered" evidence="2">
    <location>
        <begin position="461"/>
        <end position="482"/>
    </location>
</feature>
<sequence length="876" mass="101655">MNNDALVTSQYVVIFRRLVLRYREKMSLKKEEFEKSKSKAQDRITEWIANVKTAGITRLQDRYGQVFKRIEWKPEDQEKKKGENPKNNQEKFTRGQHRGSHKKETAGESKRKKTPKERTKSRNWARRTPENRRINTPESRCRSRMTPDSRKKDDMSSRTDFRHNKSSHNRSSHGHTKSLCSMDAISLLCDDESGVVDHMTVLRKYYNKDQKSGADILVVDPDWIDRKRKKERMKLEGLADTSSRPSVTPQAQPNRRGSILDENLLISRQRRMKKLKREKKKNKGKIKEETEIQDPIVHPPTFLLNIDSGQIASRPSNLKSTVSVIAPPIQMSTAPSQAMLGGEGTLDLPDKLRTNSSLLIGTPKPSDVSIQRPASAVRVQGFAGLSTGLDIVGMVRKQRSERRLAAKKSQMLAAAKTKKESDQRETTPKKKDSKSQEKLRRYIRKIMNVLTLLRVTQRKVKGDMRAERRMRKKRKPPVGKEHLTFDPNYYKAATTTYGGLSLRARTVLWKQPGHRTEEDVHTLMEVMYRLPFFTKYSRSVKEELARVMWYDEFENGRVIIRQGDPGSRMYFVVSGGAVVQRTEMDPRTNSKIVQHLLDLSPGATFGELALLRNISRTFTVVCKGESGFLSLSKDEFNNVLRKDYEESWNDRFQFLRESKHLKRLSEEQIKQCTDMSEVRTYQHNKLILGDVTELTQVVYFVKNGKCALVKKVEMIRSQSPYQRPNLFLPEMNRIDAEKFMDKPYGRKHRKLNRETHFLTVLTLLPGDYFGIGENLKDLFIVAKGKVECVLLNAIIFGLNWQENERLKQEREDAIPSNVELYRRYENNRKWLEYKKGVVSDVMRRHTVRPNPTAYTDVPEPLVLQPSIPFDLIHFDK</sequence>
<dbReference type="PANTHER" id="PTHR23011">
    <property type="entry name" value="CYCLIC NUCLEOTIDE-BINDING DOMAIN CONTAINING PROTEIN"/>
    <property type="match status" value="1"/>
</dbReference>
<reference evidence="4" key="1">
    <citation type="submission" date="2019-08" db="EMBL/GenBank/DDBJ databases">
        <title>The improved chromosome-level genome for the pearl oyster Pinctada fucata martensii using PacBio sequencing and Hi-C.</title>
        <authorList>
            <person name="Zheng Z."/>
        </authorList>
    </citation>
    <scope>NUCLEOTIDE SEQUENCE</scope>
    <source>
        <strain evidence="4">ZZ-2019</strain>
        <tissue evidence="4">Adductor muscle</tissue>
    </source>
</reference>
<gene>
    <name evidence="4" type="ORF">FSP39_017859</name>
</gene>
<organism evidence="4 5">
    <name type="scientific">Pinctada imbricata</name>
    <name type="common">Atlantic pearl-oyster</name>
    <name type="synonym">Pinctada martensii</name>
    <dbReference type="NCBI Taxonomy" id="66713"/>
    <lineage>
        <taxon>Eukaryota</taxon>
        <taxon>Metazoa</taxon>
        <taxon>Spiralia</taxon>
        <taxon>Lophotrochozoa</taxon>
        <taxon>Mollusca</taxon>
        <taxon>Bivalvia</taxon>
        <taxon>Autobranchia</taxon>
        <taxon>Pteriomorphia</taxon>
        <taxon>Pterioida</taxon>
        <taxon>Pterioidea</taxon>
        <taxon>Pteriidae</taxon>
        <taxon>Pinctada</taxon>
    </lineage>
</organism>
<evidence type="ECO:0000256" key="2">
    <source>
        <dbReference type="SAM" id="MobiDB-lite"/>
    </source>
</evidence>
<dbReference type="AlphaFoldDB" id="A0AA88Y907"/>
<protein>
    <recommendedName>
        <fullName evidence="3">Cyclic nucleotide-binding domain-containing protein</fullName>
    </recommendedName>
</protein>
<dbReference type="PANTHER" id="PTHR23011:SF44">
    <property type="entry name" value="CYCLIC NUCLEOTIDE-BINDING DOMAIN-CONTAINING PROTEIN"/>
    <property type="match status" value="1"/>
</dbReference>
<dbReference type="InterPro" id="IPR014710">
    <property type="entry name" value="RmlC-like_jellyroll"/>
</dbReference>
<feature type="region of interest" description="Disordered" evidence="2">
    <location>
        <begin position="234"/>
        <end position="254"/>
    </location>
</feature>
<keyword evidence="5" id="KW-1185">Reference proteome</keyword>
<feature type="compositionally biased region" description="Basic and acidic residues" evidence="2">
    <location>
        <begin position="74"/>
        <end position="93"/>
    </location>
</feature>
<name>A0AA88Y907_PINIB</name>
<dbReference type="EMBL" id="VSWD01000006">
    <property type="protein sequence ID" value="KAK3100302.1"/>
    <property type="molecule type" value="Genomic_DNA"/>
</dbReference>
<feature type="compositionally biased region" description="Polar residues" evidence="2">
    <location>
        <begin position="240"/>
        <end position="254"/>
    </location>
</feature>
<dbReference type="InterPro" id="IPR018490">
    <property type="entry name" value="cNMP-bd_dom_sf"/>
</dbReference>
<feature type="compositionally biased region" description="Basic and acidic residues" evidence="2">
    <location>
        <begin position="417"/>
        <end position="438"/>
    </location>
</feature>
<feature type="region of interest" description="Disordered" evidence="2">
    <location>
        <begin position="402"/>
        <end position="438"/>
    </location>
</feature>
<feature type="domain" description="Cyclic nucleotide-binding" evidence="3">
    <location>
        <begin position="532"/>
        <end position="657"/>
    </location>
</feature>
<evidence type="ECO:0000313" key="4">
    <source>
        <dbReference type="EMBL" id="KAK3100302.1"/>
    </source>
</evidence>
<feature type="region of interest" description="Disordered" evidence="2">
    <location>
        <begin position="74"/>
        <end position="177"/>
    </location>
</feature>
<accession>A0AA88Y907</accession>
<proteinExistence type="predicted"/>
<evidence type="ECO:0000313" key="5">
    <source>
        <dbReference type="Proteomes" id="UP001186944"/>
    </source>
</evidence>
<dbReference type="InterPro" id="IPR000595">
    <property type="entry name" value="cNMP-bd_dom"/>
</dbReference>
<dbReference type="CDD" id="cd00038">
    <property type="entry name" value="CAP_ED"/>
    <property type="match status" value="1"/>
</dbReference>
<dbReference type="Proteomes" id="UP001186944">
    <property type="component" value="Unassembled WGS sequence"/>
</dbReference>
<feature type="compositionally biased region" description="Basic residues" evidence="2">
    <location>
        <begin position="164"/>
        <end position="176"/>
    </location>
</feature>
<feature type="compositionally biased region" description="Basic residues" evidence="2">
    <location>
        <begin position="110"/>
        <end position="125"/>
    </location>
</feature>
<dbReference type="Gene3D" id="2.60.120.10">
    <property type="entry name" value="Jelly Rolls"/>
    <property type="match status" value="2"/>
</dbReference>
<evidence type="ECO:0000256" key="1">
    <source>
        <dbReference type="SAM" id="Coils"/>
    </source>
</evidence>
<dbReference type="InterPro" id="IPR018488">
    <property type="entry name" value="cNMP-bd_CS"/>
</dbReference>
<feature type="coiled-coil region" evidence="1">
    <location>
        <begin position="23"/>
        <end position="50"/>
    </location>
</feature>
<dbReference type="SUPFAM" id="SSF51206">
    <property type="entry name" value="cAMP-binding domain-like"/>
    <property type="match status" value="2"/>
</dbReference>
<dbReference type="PROSITE" id="PS00888">
    <property type="entry name" value="CNMP_BINDING_1"/>
    <property type="match status" value="1"/>
</dbReference>
<dbReference type="SMART" id="SM00100">
    <property type="entry name" value="cNMP"/>
    <property type="match status" value="1"/>
</dbReference>
<dbReference type="Pfam" id="PF00027">
    <property type="entry name" value="cNMP_binding"/>
    <property type="match status" value="1"/>
</dbReference>
<evidence type="ECO:0000259" key="3">
    <source>
        <dbReference type="PROSITE" id="PS50042"/>
    </source>
</evidence>
<feature type="compositionally biased region" description="Basic residues" evidence="2">
    <location>
        <begin position="468"/>
        <end position="477"/>
    </location>
</feature>
<keyword evidence="1" id="KW-0175">Coiled coil</keyword>